<feature type="compositionally biased region" description="Basic and acidic residues" evidence="2">
    <location>
        <begin position="1165"/>
        <end position="1179"/>
    </location>
</feature>
<gene>
    <name evidence="3" type="ORF">BEMITA_LOCUS5160</name>
</gene>
<organism evidence="3 4">
    <name type="scientific">Bemisia tabaci</name>
    <name type="common">Sweetpotato whitefly</name>
    <name type="synonym">Aleurodes tabaci</name>
    <dbReference type="NCBI Taxonomy" id="7038"/>
    <lineage>
        <taxon>Eukaryota</taxon>
        <taxon>Metazoa</taxon>
        <taxon>Ecdysozoa</taxon>
        <taxon>Arthropoda</taxon>
        <taxon>Hexapoda</taxon>
        <taxon>Insecta</taxon>
        <taxon>Pterygota</taxon>
        <taxon>Neoptera</taxon>
        <taxon>Paraneoptera</taxon>
        <taxon>Hemiptera</taxon>
        <taxon>Sternorrhyncha</taxon>
        <taxon>Aleyrodoidea</taxon>
        <taxon>Aleyrodidae</taxon>
        <taxon>Aleyrodinae</taxon>
        <taxon>Bemisia</taxon>
    </lineage>
</organism>
<feature type="region of interest" description="Disordered" evidence="2">
    <location>
        <begin position="434"/>
        <end position="502"/>
    </location>
</feature>
<reference evidence="3" key="1">
    <citation type="submission" date="2021-12" db="EMBL/GenBank/DDBJ databases">
        <authorList>
            <person name="King R."/>
        </authorList>
    </citation>
    <scope>NUCLEOTIDE SEQUENCE</scope>
</reference>
<evidence type="ECO:0000313" key="4">
    <source>
        <dbReference type="Proteomes" id="UP001152759"/>
    </source>
</evidence>
<feature type="compositionally biased region" description="Polar residues" evidence="2">
    <location>
        <begin position="1037"/>
        <end position="1053"/>
    </location>
</feature>
<keyword evidence="1" id="KW-0175">Coiled coil</keyword>
<feature type="compositionally biased region" description="Polar residues" evidence="2">
    <location>
        <begin position="1093"/>
        <end position="1118"/>
    </location>
</feature>
<feature type="coiled-coil region" evidence="1">
    <location>
        <begin position="621"/>
        <end position="649"/>
    </location>
</feature>
<feature type="compositionally biased region" description="Low complexity" evidence="2">
    <location>
        <begin position="112"/>
        <end position="123"/>
    </location>
</feature>
<feature type="region of interest" description="Disordered" evidence="2">
    <location>
        <begin position="969"/>
        <end position="1075"/>
    </location>
</feature>
<feature type="compositionally biased region" description="Polar residues" evidence="2">
    <location>
        <begin position="781"/>
        <end position="801"/>
    </location>
</feature>
<feature type="compositionally biased region" description="Basic and acidic residues" evidence="2">
    <location>
        <begin position="203"/>
        <end position="217"/>
    </location>
</feature>
<feature type="compositionally biased region" description="Polar residues" evidence="2">
    <location>
        <begin position="395"/>
        <end position="412"/>
    </location>
</feature>
<sequence>MKAQVSNDGLSVPAKTFNASDKNKLSALGEESGKKAKDRPDDAENIEKAAKLLRKKAQPEVSEPMDVDESENVCSKIKSGEKLDFSEAATVCLEESNIKMQKHQVDNKQDSSTRSNNENSETNKCVNNKEELNNETGRTPNKCGSESVEMDTLNNSAVNLDESRDFTLMLIKTPKSNGDISVMESSPEIFDSVNLNNTSDEFKTASENENENNRLGEESEEDINQKRTQNSGSRFKIKNSMLLKSALNNGFSPLKQHNGLSSASKEKSFVSLDSWITRTSKQSENSAKSAEFSQNSDIIESSQPDVSLSSSKFNKSVSVSSPIMTQFNSSIYCSPRSVVENEPGSGSKPKVARKLILNERESSGADLNEKSKSSAVNNENSYEPLKKSESDDSGKLSSNFNHKLSDNTKVLSPRNQYLGRTALMMNMAIGDDNKVVQTPSSKPVQKEMSVTPSPPRTPQHLNSVGKKWVKRRYVSDAPPTPSILKKSRNDENESRPKGKLVSFSDPPMIEVLEFSASDPQKDTVYGLDIAGLTENTQDDISTQGSIPEMPEVSSTKTCYPNLSLCRDPINGIVPLLVEPKWHSTLNEKFESRNIMTIGCLASLTELQACQLPVGEPRLFRIKNALKEYHRSLQEKRKEAEEQRKYERSKFMCKFLMPAGIDKAIKEKDEPPKQEEKIVTAVSEGPEENDVIASSINIDSGIDDSICETEIVKPVFSVDVVPTSQTDITNGVNDFGVTDVSPSENEISCSLKNNTNQDPEVEESPPSLNSIVKELKSVIQQSKTGKDASVSSHESRTNNSDGMTVAALDNVEKYESLSNKEDIVETTEVVEDSNQISVVSLNKTNEEENSTVKSARSSEAVLKELVANEKIEESQPIFEEKVCDETSTKSGLTQVTIKSRKKRLSRTVIDKDKVSSDNVEESGQGIDSKNSEVVTKSDNKELHPILKIRSDREINLIKMSNNTIKLKTKQLSSTVSDKDKVSRDSVEESGEGKGPEDSEVVMENNDNEIHSVAEIKSDRELDPVEKTEFNDTVRENHIASQEATSQKAILSCSSDKSEINGKDNHEQSDLRPVENTKFELEDDCFDKMLKCEQPSDNISGVASQSPVKESSQNSESIVQASPVPKSGKSNVRSLRKRKAAMDHDMPKSKVLRSTGSKKFNKVPVQESERPASVDDGESNKIESTNSSNIFEKPPEEKKSVLMPLEKDSPLSTTPNNIEIPVECCDETSLIQASTVKSDLNTVASGSNTVESELSGFKKLGNLYTVSTETKKELVKIFFRDEDASAAVSLLKDAVLDRLDVKRELFNYLLNDEELGVKFCVKF</sequence>
<feature type="region of interest" description="Disordered" evidence="2">
    <location>
        <begin position="1"/>
        <end position="73"/>
    </location>
</feature>
<evidence type="ECO:0000313" key="3">
    <source>
        <dbReference type="EMBL" id="CAH0385988.1"/>
    </source>
</evidence>
<feature type="compositionally biased region" description="Polar residues" evidence="2">
    <location>
        <begin position="280"/>
        <end position="305"/>
    </location>
</feature>
<dbReference type="Proteomes" id="UP001152759">
    <property type="component" value="Chromosome 3"/>
</dbReference>
<feature type="region of interest" description="Disordered" evidence="2">
    <location>
        <begin position="95"/>
        <end position="148"/>
    </location>
</feature>
<feature type="region of interest" description="Disordered" evidence="2">
    <location>
        <begin position="745"/>
        <end position="765"/>
    </location>
</feature>
<feature type="compositionally biased region" description="Polar residues" evidence="2">
    <location>
        <begin position="435"/>
        <end position="451"/>
    </location>
</feature>
<feature type="compositionally biased region" description="Basic and acidic residues" evidence="2">
    <location>
        <begin position="975"/>
        <end position="995"/>
    </location>
</feature>
<feature type="compositionally biased region" description="Polar residues" evidence="2">
    <location>
        <begin position="745"/>
        <end position="757"/>
    </location>
</feature>
<feature type="region of interest" description="Disordered" evidence="2">
    <location>
        <begin position="1090"/>
        <end position="1215"/>
    </location>
</feature>
<feature type="compositionally biased region" description="Basic and acidic residues" evidence="2">
    <location>
        <begin position="1054"/>
        <end position="1075"/>
    </location>
</feature>
<proteinExistence type="predicted"/>
<name>A0A9P0EZV5_BEMTA</name>
<feature type="region of interest" description="Disordered" evidence="2">
    <location>
        <begin position="781"/>
        <end position="804"/>
    </location>
</feature>
<evidence type="ECO:0000256" key="1">
    <source>
        <dbReference type="SAM" id="Coils"/>
    </source>
</evidence>
<dbReference type="EMBL" id="OU963864">
    <property type="protein sequence ID" value="CAH0385988.1"/>
    <property type="molecule type" value="Genomic_DNA"/>
</dbReference>
<feature type="compositionally biased region" description="Basic and acidic residues" evidence="2">
    <location>
        <begin position="359"/>
        <end position="372"/>
    </location>
</feature>
<feature type="compositionally biased region" description="Basic and acidic residues" evidence="2">
    <location>
        <begin position="1006"/>
        <end position="1036"/>
    </location>
</feature>
<accession>A0A9P0EZV5</accession>
<feature type="region of interest" description="Disordered" evidence="2">
    <location>
        <begin position="359"/>
        <end position="412"/>
    </location>
</feature>
<evidence type="ECO:0000256" key="2">
    <source>
        <dbReference type="SAM" id="MobiDB-lite"/>
    </source>
</evidence>
<feature type="region of interest" description="Disordered" evidence="2">
    <location>
        <begin position="203"/>
        <end position="235"/>
    </location>
</feature>
<feature type="compositionally biased region" description="Basic and acidic residues" evidence="2">
    <location>
        <begin position="1191"/>
        <end position="1207"/>
    </location>
</feature>
<feature type="compositionally biased region" description="Polar residues" evidence="2">
    <location>
        <begin position="134"/>
        <end position="144"/>
    </location>
</feature>
<feature type="compositionally biased region" description="Basic and acidic residues" evidence="2">
    <location>
        <begin position="487"/>
        <end position="496"/>
    </location>
</feature>
<feature type="region of interest" description="Disordered" evidence="2">
    <location>
        <begin position="280"/>
        <end position="312"/>
    </location>
</feature>
<protein>
    <submittedName>
        <fullName evidence="3">Uncharacterized protein</fullName>
    </submittedName>
</protein>
<feature type="compositionally biased region" description="Basic and acidic residues" evidence="2">
    <location>
        <begin position="31"/>
        <end position="50"/>
    </location>
</feature>
<feature type="compositionally biased region" description="Basic and acidic residues" evidence="2">
    <location>
        <begin position="384"/>
        <end position="394"/>
    </location>
</feature>
<keyword evidence="4" id="KW-1185">Reference proteome</keyword>